<evidence type="ECO:0000313" key="12">
    <source>
        <dbReference type="Proteomes" id="UP000887568"/>
    </source>
</evidence>
<dbReference type="InterPro" id="IPR032675">
    <property type="entry name" value="LRR_dom_sf"/>
</dbReference>
<reference evidence="11" key="1">
    <citation type="submission" date="2022-11" db="UniProtKB">
        <authorList>
            <consortium name="EnsemblMetazoa"/>
        </authorList>
    </citation>
    <scope>IDENTIFICATION</scope>
</reference>
<keyword evidence="12" id="KW-1185">Reference proteome</keyword>
<dbReference type="Gene3D" id="3.80.10.10">
    <property type="entry name" value="Ribonuclease Inhibitor"/>
    <property type="match status" value="3"/>
</dbReference>
<keyword evidence="7" id="KW-0143">Chaperone</keyword>
<keyword evidence="5" id="KW-0433">Leucine-rich repeat</keyword>
<dbReference type="FunFam" id="2.30.30.190:FF:000008">
    <property type="entry name" value="Tubulin-specific chaperone E"/>
    <property type="match status" value="1"/>
</dbReference>
<dbReference type="SMART" id="SM00369">
    <property type="entry name" value="LRR_TYP"/>
    <property type="match status" value="5"/>
</dbReference>
<dbReference type="RefSeq" id="XP_038065787.1">
    <property type="nucleotide sequence ID" value="XM_038209859.1"/>
</dbReference>
<dbReference type="CTD" id="6905"/>
<name>A0A914APV1_PATMI</name>
<evidence type="ECO:0000256" key="4">
    <source>
        <dbReference type="ARBA" id="ARBA00022490"/>
    </source>
</evidence>
<dbReference type="Gene3D" id="2.30.30.190">
    <property type="entry name" value="CAP Gly-rich-like domain"/>
    <property type="match status" value="1"/>
</dbReference>
<dbReference type="InterPro" id="IPR000938">
    <property type="entry name" value="CAP-Gly_domain"/>
</dbReference>
<evidence type="ECO:0000256" key="6">
    <source>
        <dbReference type="ARBA" id="ARBA00022737"/>
    </source>
</evidence>
<dbReference type="PANTHER" id="PTHR45617">
    <property type="entry name" value="LEUCINE RICH REPEAT FAMILY PROTEIN"/>
    <property type="match status" value="1"/>
</dbReference>
<organism evidence="11 12">
    <name type="scientific">Patiria miniata</name>
    <name type="common">Bat star</name>
    <name type="synonym">Asterina miniata</name>
    <dbReference type="NCBI Taxonomy" id="46514"/>
    <lineage>
        <taxon>Eukaryota</taxon>
        <taxon>Metazoa</taxon>
        <taxon>Echinodermata</taxon>
        <taxon>Eleutherozoa</taxon>
        <taxon>Asterozoa</taxon>
        <taxon>Asteroidea</taxon>
        <taxon>Valvatacea</taxon>
        <taxon>Valvatida</taxon>
        <taxon>Asterinidae</taxon>
        <taxon>Patiria</taxon>
    </lineage>
</organism>
<keyword evidence="6" id="KW-0677">Repeat</keyword>
<evidence type="ECO:0000256" key="5">
    <source>
        <dbReference type="ARBA" id="ARBA00022614"/>
    </source>
</evidence>
<evidence type="ECO:0000256" key="8">
    <source>
        <dbReference type="ARBA" id="ARBA00030180"/>
    </source>
</evidence>
<sequence length="540" mass="60697">MPVRTSSDEGVGLPSTVEIGARFISEDSFGTLRYVGEVPPTKGIWLGVEWDNPERGKHDGSNNGVQYFKVSSPTGGSFIRPKKADFGVDFLSALRDRYVPDNAHTADIDEKELFIRGANNQITMVEMVGAVKVAKEQSTFASLRDVVLRDMRINQVGTTQLEQETPGIKELYLSKNLLPSWQAVSELTGQLKQLKRLSLSENRLQIPPTPSSLASCFSRLQELSINYMNLTWAMVAECAPMWPSLQKLHVCFNQISSIDRLAPGTFETLQLLNLEGNQISEWQHIMCLSHLPRLDTLILNSNSLTSLMFEDTPASDKTQHFASLRSLSVSDNLLSSWRDIAELEKLASLTELKVRRNPFMKDILPVDVRSLLIARLGGLKTCNGSIIMATERKGSEIEYINKTCKEWLASGGSRDSEKSDPSLEFLQLHPRYQQLIKKYGIPEESELVVKTHTLKDGLIAVTIRCPDDPNKRVLTKKLPGTMELQKLKSLIHKLLKVDVSDQRLTYTSQKVPGQEMELDNDMRELSYFAIESGDTILVRW</sequence>
<dbReference type="PROSITE" id="PS00845">
    <property type="entry name" value="CAP_GLY_1"/>
    <property type="match status" value="1"/>
</dbReference>
<dbReference type="CDD" id="cd17044">
    <property type="entry name" value="Ubl_TBCE"/>
    <property type="match status" value="1"/>
</dbReference>
<dbReference type="SMART" id="SM01052">
    <property type="entry name" value="CAP_GLY"/>
    <property type="match status" value="1"/>
</dbReference>
<dbReference type="OrthoDB" id="5273213at2759"/>
<dbReference type="GO" id="GO:0005737">
    <property type="term" value="C:cytoplasm"/>
    <property type="evidence" value="ECO:0007669"/>
    <property type="project" value="UniProtKB-SubCell"/>
</dbReference>
<evidence type="ECO:0000256" key="7">
    <source>
        <dbReference type="ARBA" id="ARBA00023186"/>
    </source>
</evidence>
<feature type="domain" description="Ubiquitin-like" evidence="9">
    <location>
        <begin position="459"/>
        <end position="538"/>
    </location>
</feature>
<evidence type="ECO:0000256" key="2">
    <source>
        <dbReference type="ARBA" id="ARBA00006286"/>
    </source>
</evidence>
<dbReference type="OMA" id="SEESHMF"/>
<dbReference type="Pfam" id="PF13855">
    <property type="entry name" value="LRR_8"/>
    <property type="match status" value="1"/>
</dbReference>
<evidence type="ECO:0000259" key="10">
    <source>
        <dbReference type="PROSITE" id="PS50245"/>
    </source>
</evidence>
<dbReference type="PROSITE" id="PS51450">
    <property type="entry name" value="LRR"/>
    <property type="match status" value="2"/>
</dbReference>
<protein>
    <recommendedName>
        <fullName evidence="3">Tubulin-specific chaperone E</fullName>
    </recommendedName>
    <alternativeName>
        <fullName evidence="8">Tubulin-folding cofactor E</fullName>
    </alternativeName>
</protein>
<comment type="similarity">
    <text evidence="2">Belongs to the TBCE family.</text>
</comment>
<dbReference type="InterPro" id="IPR000626">
    <property type="entry name" value="Ubiquitin-like_dom"/>
</dbReference>
<dbReference type="InterPro" id="IPR003591">
    <property type="entry name" value="Leu-rich_rpt_typical-subtyp"/>
</dbReference>
<dbReference type="SUPFAM" id="SSF54236">
    <property type="entry name" value="Ubiquitin-like"/>
    <property type="match status" value="1"/>
</dbReference>
<dbReference type="InterPro" id="IPR036859">
    <property type="entry name" value="CAP-Gly_dom_sf"/>
</dbReference>
<dbReference type="Gene3D" id="3.10.20.90">
    <property type="entry name" value="Phosphatidylinositol 3-kinase Catalytic Subunit, Chain A, domain 1"/>
    <property type="match status" value="1"/>
</dbReference>
<dbReference type="EnsemblMetazoa" id="XM_038209859.1">
    <property type="protein sequence ID" value="XP_038065787.1"/>
    <property type="gene ID" value="LOC119735909"/>
</dbReference>
<dbReference type="AlphaFoldDB" id="A0A914APV1"/>
<dbReference type="InterPro" id="IPR029071">
    <property type="entry name" value="Ubiquitin-like_domsf"/>
</dbReference>
<evidence type="ECO:0000256" key="1">
    <source>
        <dbReference type="ARBA" id="ARBA00004496"/>
    </source>
</evidence>
<dbReference type="GeneID" id="119735909"/>
<dbReference type="PROSITE" id="PS50245">
    <property type="entry name" value="CAP_GLY_2"/>
    <property type="match status" value="1"/>
</dbReference>
<dbReference type="SUPFAM" id="SSF74924">
    <property type="entry name" value="Cap-Gly domain"/>
    <property type="match status" value="1"/>
</dbReference>
<evidence type="ECO:0000256" key="3">
    <source>
        <dbReference type="ARBA" id="ARBA00015004"/>
    </source>
</evidence>
<comment type="subcellular location">
    <subcellularLocation>
        <location evidence="1">Cytoplasm</location>
    </subcellularLocation>
</comment>
<dbReference type="Proteomes" id="UP000887568">
    <property type="component" value="Unplaced"/>
</dbReference>
<dbReference type="PROSITE" id="PS50053">
    <property type="entry name" value="UBIQUITIN_2"/>
    <property type="match status" value="1"/>
</dbReference>
<dbReference type="PANTHER" id="PTHR45617:SF181">
    <property type="entry name" value="LP04042P"/>
    <property type="match status" value="1"/>
</dbReference>
<dbReference type="InterPro" id="IPR001611">
    <property type="entry name" value="Leu-rich_rpt"/>
</dbReference>
<feature type="domain" description="CAP-Gly" evidence="10">
    <location>
        <begin position="36"/>
        <end position="80"/>
    </location>
</feature>
<evidence type="ECO:0000259" key="9">
    <source>
        <dbReference type="PROSITE" id="PS50053"/>
    </source>
</evidence>
<dbReference type="InterPro" id="IPR044079">
    <property type="entry name" value="Ubl_TBCE"/>
</dbReference>
<proteinExistence type="inferred from homology"/>
<keyword evidence="4" id="KW-0963">Cytoplasm</keyword>
<dbReference type="Pfam" id="PF01302">
    <property type="entry name" value="CAP_GLY"/>
    <property type="match status" value="1"/>
</dbReference>
<dbReference type="SUPFAM" id="SSF52047">
    <property type="entry name" value="RNI-like"/>
    <property type="match status" value="1"/>
</dbReference>
<accession>A0A914APV1</accession>
<evidence type="ECO:0000313" key="11">
    <source>
        <dbReference type="EnsemblMetazoa" id="XP_038065787.1"/>
    </source>
</evidence>